<dbReference type="CDD" id="cd03127">
    <property type="entry name" value="tetraspanin_LEL"/>
    <property type="match status" value="2"/>
</dbReference>
<dbReference type="PANTHER" id="PTHR19282">
    <property type="entry name" value="TETRASPANIN"/>
    <property type="match status" value="1"/>
</dbReference>
<dbReference type="EMBL" id="CASHTH010002343">
    <property type="protein sequence ID" value="CAI8028544.1"/>
    <property type="molecule type" value="Genomic_DNA"/>
</dbReference>
<dbReference type="SUPFAM" id="SSF57850">
    <property type="entry name" value="RING/U-box"/>
    <property type="match status" value="1"/>
</dbReference>
<evidence type="ECO:0000313" key="11">
    <source>
        <dbReference type="Proteomes" id="UP001174909"/>
    </source>
</evidence>
<keyword evidence="5 8" id="KW-1133">Transmembrane helix</keyword>
<dbReference type="InterPro" id="IPR008952">
    <property type="entry name" value="Tetraspanin_EC2_sf"/>
</dbReference>
<evidence type="ECO:0000256" key="3">
    <source>
        <dbReference type="ARBA" id="ARBA00022771"/>
    </source>
</evidence>
<gene>
    <name evidence="10" type="ORF">GBAR_LOCUS16266</name>
</gene>
<evidence type="ECO:0000256" key="4">
    <source>
        <dbReference type="ARBA" id="ARBA00022833"/>
    </source>
</evidence>
<dbReference type="Pfam" id="PF00335">
    <property type="entry name" value="Tetraspanin"/>
    <property type="match status" value="2"/>
</dbReference>
<evidence type="ECO:0000256" key="5">
    <source>
        <dbReference type="ARBA" id="ARBA00022989"/>
    </source>
</evidence>
<feature type="transmembrane region" description="Helical" evidence="8">
    <location>
        <begin position="288"/>
        <end position="315"/>
    </location>
</feature>
<proteinExistence type="predicted"/>
<comment type="caution">
    <text evidence="10">The sequence shown here is derived from an EMBL/GenBank/DDBJ whole genome shotgun (WGS) entry which is preliminary data.</text>
</comment>
<feature type="domain" description="RING-type" evidence="9">
    <location>
        <begin position="53"/>
        <end position="93"/>
    </location>
</feature>
<comment type="subcellular location">
    <subcellularLocation>
        <location evidence="1">Membrane</location>
        <topology evidence="1">Multi-pass membrane protein</topology>
    </subcellularLocation>
</comment>
<dbReference type="PANTHER" id="PTHR19282:SF519">
    <property type="entry name" value="TETRASPANIN"/>
    <property type="match status" value="1"/>
</dbReference>
<dbReference type="InterPro" id="IPR013083">
    <property type="entry name" value="Znf_RING/FYVE/PHD"/>
</dbReference>
<dbReference type="Proteomes" id="UP001174909">
    <property type="component" value="Unassembled WGS sequence"/>
</dbReference>
<evidence type="ECO:0000256" key="8">
    <source>
        <dbReference type="SAM" id="Phobius"/>
    </source>
</evidence>
<keyword evidence="6 8" id="KW-0472">Membrane</keyword>
<evidence type="ECO:0000256" key="1">
    <source>
        <dbReference type="ARBA" id="ARBA00004141"/>
    </source>
</evidence>
<dbReference type="InterPro" id="IPR018499">
    <property type="entry name" value="Tetraspanin/Peripherin"/>
</dbReference>
<keyword evidence="4" id="KW-0862">Zinc</keyword>
<accession>A0AA35SF62</accession>
<sequence>MAAVPSEQFLSDSEIDLHSFGRFSPVPCGKIGDRGGYDCEFVEPPPAAFQTDCPICLHVLKEPCLISCPCGQKICRECVEQIKEDDKPCPLCNKTDFTYIRDYGLERYLKAQEVVDLVRDGLNDTMPEFGEDTNRGESITDAWDFVQENLECCGVNNYTDWADDPNVNSYPASCCSNDPVVVDLVRDGLNDTMPEFGEDTNRGESITDAWDFVQENLECCGVNNYTDWADDPNVNSYPASCCSNDPVVNASSNLPPCSLTNVYRDFTFIYAFPQGCEDALTSFIRDNLLVVASVAITFVVAEVIVVLMAICLLCCTDFD</sequence>
<keyword evidence="2 8" id="KW-0812">Transmembrane</keyword>
<keyword evidence="11" id="KW-1185">Reference proteome</keyword>
<evidence type="ECO:0000256" key="2">
    <source>
        <dbReference type="ARBA" id="ARBA00022692"/>
    </source>
</evidence>
<dbReference type="PROSITE" id="PS50089">
    <property type="entry name" value="ZF_RING_2"/>
    <property type="match status" value="1"/>
</dbReference>
<dbReference type="InterPro" id="IPR001841">
    <property type="entry name" value="Znf_RING"/>
</dbReference>
<reference evidence="10" key="1">
    <citation type="submission" date="2023-03" db="EMBL/GenBank/DDBJ databases">
        <authorList>
            <person name="Steffen K."/>
            <person name="Cardenas P."/>
        </authorList>
    </citation>
    <scope>NUCLEOTIDE SEQUENCE</scope>
</reference>
<dbReference type="Gene3D" id="1.10.1450.10">
    <property type="entry name" value="Tetraspanin"/>
    <property type="match status" value="2"/>
</dbReference>
<keyword evidence="3 7" id="KW-0863">Zinc-finger</keyword>
<dbReference type="SUPFAM" id="SSF48652">
    <property type="entry name" value="Tetraspanin"/>
    <property type="match status" value="2"/>
</dbReference>
<keyword evidence="3 7" id="KW-0479">Metal-binding</keyword>
<dbReference type="Gene3D" id="3.30.40.10">
    <property type="entry name" value="Zinc/RING finger domain, C3HC4 (zinc finger)"/>
    <property type="match status" value="1"/>
</dbReference>
<evidence type="ECO:0000256" key="6">
    <source>
        <dbReference type="ARBA" id="ARBA00023136"/>
    </source>
</evidence>
<protein>
    <submittedName>
        <fullName evidence="10">Tetraspanin-7</fullName>
    </submittedName>
</protein>
<evidence type="ECO:0000259" key="9">
    <source>
        <dbReference type="PROSITE" id="PS50089"/>
    </source>
</evidence>
<organism evidence="10 11">
    <name type="scientific">Geodia barretti</name>
    <name type="common">Barrett's horny sponge</name>
    <dbReference type="NCBI Taxonomy" id="519541"/>
    <lineage>
        <taxon>Eukaryota</taxon>
        <taxon>Metazoa</taxon>
        <taxon>Porifera</taxon>
        <taxon>Demospongiae</taxon>
        <taxon>Heteroscleromorpha</taxon>
        <taxon>Tetractinellida</taxon>
        <taxon>Astrophorina</taxon>
        <taxon>Geodiidae</taxon>
        <taxon>Geodia</taxon>
    </lineage>
</organism>
<dbReference type="AlphaFoldDB" id="A0AA35SF62"/>
<dbReference type="GO" id="GO:0008270">
    <property type="term" value="F:zinc ion binding"/>
    <property type="evidence" value="ECO:0007669"/>
    <property type="project" value="UniProtKB-KW"/>
</dbReference>
<name>A0AA35SF62_GEOBA</name>
<evidence type="ECO:0000256" key="7">
    <source>
        <dbReference type="PROSITE-ProRule" id="PRU00175"/>
    </source>
</evidence>
<evidence type="ECO:0000313" key="10">
    <source>
        <dbReference type="EMBL" id="CAI8028544.1"/>
    </source>
</evidence>
<dbReference type="GO" id="GO:0005886">
    <property type="term" value="C:plasma membrane"/>
    <property type="evidence" value="ECO:0007669"/>
    <property type="project" value="TreeGrafter"/>
</dbReference>